<dbReference type="InterPro" id="IPR020103">
    <property type="entry name" value="PsdUridine_synth_cat_dom_sf"/>
</dbReference>
<dbReference type="FunFam" id="3.30.70.580:FF:000001">
    <property type="entry name" value="tRNA pseudouridine synthase A"/>
    <property type="match status" value="1"/>
</dbReference>
<dbReference type="PIRSF" id="PIRSF001430">
    <property type="entry name" value="tRNA_psdUrid_synth"/>
    <property type="match status" value="1"/>
</dbReference>
<keyword evidence="10" id="KW-1185">Reference proteome</keyword>
<feature type="domain" description="Pseudouridine synthase I TruA alpha/beta" evidence="8">
    <location>
        <begin position="143"/>
        <end position="245"/>
    </location>
</feature>
<dbReference type="InterPro" id="IPR020094">
    <property type="entry name" value="TruA/RsuA/RluB/E/F_N"/>
</dbReference>
<accession>A0A9J6RDN4</accession>
<evidence type="ECO:0000313" key="10">
    <source>
        <dbReference type="Proteomes" id="UP001084197"/>
    </source>
</evidence>
<dbReference type="Gene3D" id="3.30.70.580">
    <property type="entry name" value="Pseudouridine synthase I, catalytic domain, N-terminal subdomain"/>
    <property type="match status" value="1"/>
</dbReference>
<sequence length="250" mass="28489">MRYLCVISYDGTNYAGYQVQPNKVTIQSTIEQALKMIHKGKSVLITASGRTDARVHAVGQTFHFDTTLTIPIENWKRALNALLPDDILVKEVKQVADDFHARYDVTAKTYRYLVFNQREHDPFQRNYNYHVRGKLDIEAMQKACEYLIGEHDFSAFCAAKAGVKGSKVREIYHASCEKEEGKIVFTFTGNGFLYNMVRIIVGTILEIGTGRYPAEKLKRIIDSKQRAEAGKTVPPQGLYLSKVHYQSDFH</sequence>
<dbReference type="AlphaFoldDB" id="A0A9J6RDN4"/>
<gene>
    <name evidence="4 9" type="primary">truA</name>
    <name evidence="9" type="ORF">OWO01_09465</name>
</gene>
<evidence type="ECO:0000256" key="5">
    <source>
        <dbReference type="PIRSR" id="PIRSR001430-1"/>
    </source>
</evidence>
<dbReference type="EC" id="5.4.99.12" evidence="4"/>
<feature type="active site" description="Nucleophile" evidence="4 5">
    <location>
        <position position="52"/>
    </location>
</feature>
<keyword evidence="2 4" id="KW-0819">tRNA processing</keyword>
<dbReference type="Pfam" id="PF01416">
    <property type="entry name" value="PseudoU_synth_1"/>
    <property type="match status" value="2"/>
</dbReference>
<name>A0A9J6RDN4_9BACI</name>
<keyword evidence="3 4" id="KW-0413">Isomerase</keyword>
<evidence type="ECO:0000259" key="8">
    <source>
        <dbReference type="Pfam" id="PF01416"/>
    </source>
</evidence>
<dbReference type="InterPro" id="IPR020097">
    <property type="entry name" value="PsdUridine_synth_TruA_a/b_dom"/>
</dbReference>
<proteinExistence type="inferred from homology"/>
<dbReference type="PANTHER" id="PTHR11142">
    <property type="entry name" value="PSEUDOURIDYLATE SYNTHASE"/>
    <property type="match status" value="1"/>
</dbReference>
<comment type="function">
    <text evidence="4">Formation of pseudouridine at positions 38, 39 and 40 in the anticodon stem and loop of transfer RNAs.</text>
</comment>
<organism evidence="9 10">
    <name type="scientific">Natronobacillus azotifigens</name>
    <dbReference type="NCBI Taxonomy" id="472978"/>
    <lineage>
        <taxon>Bacteria</taxon>
        <taxon>Bacillati</taxon>
        <taxon>Bacillota</taxon>
        <taxon>Bacilli</taxon>
        <taxon>Bacillales</taxon>
        <taxon>Bacillaceae</taxon>
        <taxon>Natronobacillus</taxon>
    </lineage>
</organism>
<dbReference type="SUPFAM" id="SSF55120">
    <property type="entry name" value="Pseudouridine synthase"/>
    <property type="match status" value="1"/>
</dbReference>
<protein>
    <recommendedName>
        <fullName evidence="4">tRNA pseudouridine synthase A</fullName>
        <ecNumber evidence="4">5.4.99.12</ecNumber>
    </recommendedName>
    <alternativeName>
        <fullName evidence="4">tRNA pseudouridine(38-40) synthase</fullName>
    </alternativeName>
    <alternativeName>
        <fullName evidence="4">tRNA pseudouridylate synthase I</fullName>
    </alternativeName>
    <alternativeName>
        <fullName evidence="4">tRNA-uridine isomerase I</fullName>
    </alternativeName>
</protein>
<evidence type="ECO:0000313" key="9">
    <source>
        <dbReference type="EMBL" id="MCZ0703444.1"/>
    </source>
</evidence>
<dbReference type="PANTHER" id="PTHR11142:SF0">
    <property type="entry name" value="TRNA PSEUDOURIDINE SYNTHASE-LIKE 1"/>
    <property type="match status" value="1"/>
</dbReference>
<evidence type="ECO:0000256" key="2">
    <source>
        <dbReference type="ARBA" id="ARBA00022694"/>
    </source>
</evidence>
<dbReference type="RefSeq" id="WP_268780216.1">
    <property type="nucleotide sequence ID" value="NZ_JAPRAT010000017.1"/>
</dbReference>
<evidence type="ECO:0000256" key="1">
    <source>
        <dbReference type="ARBA" id="ARBA00009375"/>
    </source>
</evidence>
<comment type="subunit">
    <text evidence="4">Homodimer.</text>
</comment>
<dbReference type="NCBIfam" id="TIGR00071">
    <property type="entry name" value="hisT_truA"/>
    <property type="match status" value="1"/>
</dbReference>
<dbReference type="InterPro" id="IPR001406">
    <property type="entry name" value="PsdUridine_synth_TruA"/>
</dbReference>
<feature type="binding site" evidence="4 6">
    <location>
        <position position="110"/>
    </location>
    <ligand>
        <name>substrate</name>
    </ligand>
</feature>
<comment type="caution">
    <text evidence="4">Lacks conserved residue(s) required for the propagation of feature annotation.</text>
</comment>
<dbReference type="EMBL" id="JAPRAT010000017">
    <property type="protein sequence ID" value="MCZ0703444.1"/>
    <property type="molecule type" value="Genomic_DNA"/>
</dbReference>
<dbReference type="Gene3D" id="3.30.70.660">
    <property type="entry name" value="Pseudouridine synthase I, catalytic domain, C-terminal subdomain"/>
    <property type="match status" value="1"/>
</dbReference>
<dbReference type="CDD" id="cd02570">
    <property type="entry name" value="PseudoU_synth_EcTruA"/>
    <property type="match status" value="1"/>
</dbReference>
<evidence type="ECO:0000256" key="4">
    <source>
        <dbReference type="HAMAP-Rule" id="MF_00171"/>
    </source>
</evidence>
<dbReference type="GO" id="GO:0003723">
    <property type="term" value="F:RNA binding"/>
    <property type="evidence" value="ECO:0007669"/>
    <property type="project" value="InterPro"/>
</dbReference>
<evidence type="ECO:0000256" key="6">
    <source>
        <dbReference type="PIRSR" id="PIRSR001430-2"/>
    </source>
</evidence>
<evidence type="ECO:0000256" key="7">
    <source>
        <dbReference type="RuleBase" id="RU003792"/>
    </source>
</evidence>
<comment type="similarity">
    <text evidence="1 4 7">Belongs to the tRNA pseudouridine synthase TruA family.</text>
</comment>
<feature type="domain" description="Pseudouridine synthase I TruA alpha/beta" evidence="8">
    <location>
        <begin position="7"/>
        <end position="104"/>
    </location>
</feature>
<dbReference type="GO" id="GO:0160147">
    <property type="term" value="F:tRNA pseudouridine(38-40) synthase activity"/>
    <property type="evidence" value="ECO:0007669"/>
    <property type="project" value="UniProtKB-EC"/>
</dbReference>
<dbReference type="InterPro" id="IPR020095">
    <property type="entry name" value="PsdUridine_synth_TruA_C"/>
</dbReference>
<reference evidence="9" key="1">
    <citation type="submission" date="2022-11" db="EMBL/GenBank/DDBJ databases">
        <title>WGS of Natronobacillus azotifigens 24KS-1, an anaerobic diazotrophic haloalkaliphile from soda-rich habitats.</title>
        <authorList>
            <person name="Sorokin D.Y."/>
            <person name="Merkel A.Y."/>
        </authorList>
    </citation>
    <scope>NUCLEOTIDE SEQUENCE</scope>
    <source>
        <strain evidence="9">24KS-1</strain>
    </source>
</reference>
<dbReference type="Proteomes" id="UP001084197">
    <property type="component" value="Unassembled WGS sequence"/>
</dbReference>
<comment type="caution">
    <text evidence="9">The sequence shown here is derived from an EMBL/GenBank/DDBJ whole genome shotgun (WGS) entry which is preliminary data.</text>
</comment>
<comment type="catalytic activity">
    <reaction evidence="4 7">
        <text>uridine(38/39/40) in tRNA = pseudouridine(38/39/40) in tRNA</text>
        <dbReference type="Rhea" id="RHEA:22376"/>
        <dbReference type="Rhea" id="RHEA-COMP:10085"/>
        <dbReference type="Rhea" id="RHEA-COMP:10087"/>
        <dbReference type="ChEBI" id="CHEBI:65314"/>
        <dbReference type="ChEBI" id="CHEBI:65315"/>
        <dbReference type="EC" id="5.4.99.12"/>
    </reaction>
</comment>
<evidence type="ECO:0000256" key="3">
    <source>
        <dbReference type="ARBA" id="ARBA00023235"/>
    </source>
</evidence>
<dbReference type="GO" id="GO:0031119">
    <property type="term" value="P:tRNA pseudouridine synthesis"/>
    <property type="evidence" value="ECO:0007669"/>
    <property type="project" value="UniProtKB-UniRule"/>
</dbReference>
<dbReference type="HAMAP" id="MF_00171">
    <property type="entry name" value="TruA"/>
    <property type="match status" value="1"/>
</dbReference>